<evidence type="ECO:0000256" key="5">
    <source>
        <dbReference type="ARBA" id="ARBA00023242"/>
    </source>
</evidence>
<dbReference type="OMA" id="WAFKHNN"/>
<dbReference type="FunFam" id="1.25.10.10:FF:000022">
    <property type="entry name" value="protein EXPORTIN 1A"/>
    <property type="match status" value="1"/>
</dbReference>
<dbReference type="Pfam" id="PF18784">
    <property type="entry name" value="CRM1_repeat_2"/>
    <property type="match status" value="1"/>
</dbReference>
<gene>
    <name evidence="8" type="ORF">L3Y34_006397</name>
    <name evidence="9" type="ORF">L5515_006211</name>
</gene>
<dbReference type="Proteomes" id="UP000827892">
    <property type="component" value="Chromosome V"/>
</dbReference>
<reference evidence="8 10" key="1">
    <citation type="submission" date="2022-02" db="EMBL/GenBank/DDBJ databases">
        <title>Chromosome-level reference genomes for two strains of Caenorhabditis briggsae: an improved platform for comparative genomics.</title>
        <authorList>
            <person name="Stevens L."/>
            <person name="Andersen E.C."/>
        </authorList>
    </citation>
    <scope>NUCLEOTIDE SEQUENCE [LARGE SCALE GENOMIC DNA]</scope>
    <source>
        <strain evidence="8">QX1410_ONT</strain>
        <tissue evidence="8">Whole-organism</tissue>
    </source>
</reference>
<evidence type="ECO:0000256" key="3">
    <source>
        <dbReference type="ARBA" id="ARBA00022448"/>
    </source>
</evidence>
<dbReference type="EMBL" id="CP092624">
    <property type="protein sequence ID" value="UMM32409.1"/>
    <property type="molecule type" value="Genomic_DNA"/>
</dbReference>
<evidence type="ECO:0000256" key="2">
    <source>
        <dbReference type="ARBA" id="ARBA00009466"/>
    </source>
</evidence>
<dbReference type="Pfam" id="PF03810">
    <property type="entry name" value="IBN_N"/>
    <property type="match status" value="1"/>
</dbReference>
<dbReference type="Pfam" id="PF18777">
    <property type="entry name" value="CRM1_repeat"/>
    <property type="match status" value="1"/>
</dbReference>
<evidence type="ECO:0000256" key="6">
    <source>
        <dbReference type="SAM" id="MobiDB-lite"/>
    </source>
</evidence>
<accession>A0AAE9JHW1</accession>
<feature type="domain" description="Importin N-terminal" evidence="7">
    <location>
        <begin position="40"/>
        <end position="106"/>
    </location>
</feature>
<protein>
    <recommendedName>
        <fullName evidence="7">Importin N-terminal domain-containing protein</fullName>
    </recommendedName>
</protein>
<dbReference type="GO" id="GO:0031267">
    <property type="term" value="F:small GTPase binding"/>
    <property type="evidence" value="ECO:0007669"/>
    <property type="project" value="InterPro"/>
</dbReference>
<name>A0AAE9JHW1_CAEBR</name>
<dbReference type="GO" id="GO:0005634">
    <property type="term" value="C:nucleus"/>
    <property type="evidence" value="ECO:0007669"/>
    <property type="project" value="UniProtKB-SubCell"/>
</dbReference>
<organism evidence="9 11">
    <name type="scientific">Caenorhabditis briggsae</name>
    <dbReference type="NCBI Taxonomy" id="6238"/>
    <lineage>
        <taxon>Eukaryota</taxon>
        <taxon>Metazoa</taxon>
        <taxon>Ecdysozoa</taxon>
        <taxon>Nematoda</taxon>
        <taxon>Chromadorea</taxon>
        <taxon>Rhabditida</taxon>
        <taxon>Rhabditina</taxon>
        <taxon>Rhabditomorpha</taxon>
        <taxon>Rhabditoidea</taxon>
        <taxon>Rhabditidae</taxon>
        <taxon>Peloderinae</taxon>
        <taxon>Caenorhabditis</taxon>
    </lineage>
</organism>
<comment type="subcellular location">
    <subcellularLocation>
        <location evidence="1">Nucleus</location>
    </subcellularLocation>
</comment>
<dbReference type="InterPro" id="IPR011989">
    <property type="entry name" value="ARM-like"/>
</dbReference>
<evidence type="ECO:0000256" key="4">
    <source>
        <dbReference type="ARBA" id="ARBA00022927"/>
    </source>
</evidence>
<keyword evidence="11" id="KW-1185">Reference proteome</keyword>
<dbReference type="AlphaFoldDB" id="A0AAE9JHW1"/>
<keyword evidence="3" id="KW-0813">Transport</keyword>
<evidence type="ECO:0000313" key="10">
    <source>
        <dbReference type="Proteomes" id="UP000827892"/>
    </source>
</evidence>
<evidence type="ECO:0000313" key="9">
    <source>
        <dbReference type="EMBL" id="UMM32409.1"/>
    </source>
</evidence>
<evidence type="ECO:0000259" key="7">
    <source>
        <dbReference type="PROSITE" id="PS50166"/>
    </source>
</evidence>
<comment type="similarity">
    <text evidence="2">Belongs to the exportin family.</text>
</comment>
<dbReference type="EMBL" id="CP090895">
    <property type="protein sequence ID" value="ULT86659.1"/>
    <property type="molecule type" value="Genomic_DNA"/>
</dbReference>
<proteinExistence type="inferred from homology"/>
<dbReference type="PANTHER" id="PTHR11223:SF2">
    <property type="entry name" value="EXPORTIN-1"/>
    <property type="match status" value="1"/>
</dbReference>
<feature type="region of interest" description="Disordered" evidence="6">
    <location>
        <begin position="1051"/>
        <end position="1075"/>
    </location>
</feature>
<reference evidence="9 11" key="2">
    <citation type="submission" date="2022-04" db="EMBL/GenBank/DDBJ databases">
        <title>Chromosome-level reference genomes for two strains of Caenorhabditis briggsae: an improved platform for comparative genomics.</title>
        <authorList>
            <person name="Stevens L."/>
            <person name="Andersen E."/>
        </authorList>
    </citation>
    <scope>NUCLEOTIDE SEQUENCE [LARGE SCALE GENOMIC DNA]</scope>
    <source>
        <strain evidence="9">VX34</strain>
        <tissue evidence="9">Whole-organism</tissue>
    </source>
</reference>
<dbReference type="InterPro" id="IPR016024">
    <property type="entry name" value="ARM-type_fold"/>
</dbReference>
<dbReference type="InterPro" id="IPR041123">
    <property type="entry name" value="CRM1_repeat"/>
</dbReference>
<dbReference type="InterPro" id="IPR014877">
    <property type="entry name" value="XPO1_C_dom"/>
</dbReference>
<dbReference type="InterPro" id="IPR013598">
    <property type="entry name" value="Exportin-1/Importin-b-like"/>
</dbReference>
<dbReference type="Pfam" id="PF08767">
    <property type="entry name" value="CRM1_C"/>
    <property type="match status" value="1"/>
</dbReference>
<dbReference type="SMART" id="SM00913">
    <property type="entry name" value="IBN_N"/>
    <property type="match status" value="1"/>
</dbReference>
<dbReference type="InterPro" id="IPR040485">
    <property type="entry name" value="XPO1_repeat_3"/>
</dbReference>
<evidence type="ECO:0000313" key="11">
    <source>
        <dbReference type="Proteomes" id="UP000829354"/>
    </source>
</evidence>
<sequence length="1075" mass="123234">MEVLAQAKQQFAQNDRIDVNLLDQVVRIMNQMSGKEQAEANHILMSLKEDRDSWTKVDAILQYSNLNESKYFALQILEGVIQHKWKSLPQVQREGIKTYIISKMLELSSKQETMASNQLLLHKMNLVLVQIVKQDWPKAWPTFITDIVDSSKTNETVCINNMNILSLLSEEVFDFGSQNLTQAKEQHLKQQFCGQFQEVFTLCVSILEKCPSNSMVQATLKTLQRFLTWIPVGYVFETNITELLSENFLSLEVYRVITLQCLTEISQIQVETNDPSYNDKLCKMFCSTMRHISSVLSLDLDLAAVYKEASDQDQKFISSLAQFLVAFLKEHVHLIEITDEPLSEAKIMIRDAHDYAIRLLLKITLIEEMEVFKVCLDCWCWLTAELYRISPFIQPSSIYGMMNNTREHPRRQLYREYLSTLRSAMISRMAKPEEVLIVENDQGEVVREMVKDTDSIALYRNMRETLVYLTHLDNKDTEMKMTEKLASQVNGGEFSWKNLNRLCWAVGSISGTMVEEDEKRFLVLVIRDLLGLCEQKRGKDNKAVIASNIMYVVGQYPRFLRAHWKFLKTVINKLFEFMHETHEGVQDMACDTFIKIAIKCKRHFVIVQPAENKPFVEEMLENLTGIICDLSHAQVHVFYEAVGHIISAQIDGNLQENLIMQLMDIPNRTWSDIIAAASTNDGVLEEHEMVRSVLNILKTNVAACKSIGSAFVSQLGNIYGDLLSVYKILSEKVSRAVTAAGEEALRNPLVKTMRAVKREILILLSTFISKNGDAKLILESIVPPLFDAVLFDYQKNVPQAREPKVLSLLSILVTQLGSLLCPQVPNILGAVFQCSIDMINKDMEAFPEHRTNFFELVLSLVQECFPVFMEMPSDDLGTVIDAVVWAFQHTMRNVAEIGLDILKELLARVSEQEDKVSQPFYQRYYTALLKHVLAVACDSSQVHVAGLTYYAEVLCALFRAPEFSIKVPLNMENPQQSNIDYIYESIGSDFQNHFDNMNADQIRIIIKGFFSFNTEISSMRNHLRDFLIQIKEHNGEDTSDLYLEEREAEIQQAQQRKRDVPGILKPDEVEDEDMR</sequence>
<dbReference type="Pfam" id="PF08389">
    <property type="entry name" value="Xpo1"/>
    <property type="match status" value="1"/>
</dbReference>
<dbReference type="Gene3D" id="1.25.10.10">
    <property type="entry name" value="Leucine-rich Repeat Variant"/>
    <property type="match status" value="1"/>
</dbReference>
<dbReference type="KEGG" id="cbr:CBG_20576"/>
<dbReference type="Proteomes" id="UP000829354">
    <property type="component" value="Chromosome V"/>
</dbReference>
<dbReference type="SMART" id="SM01102">
    <property type="entry name" value="CRM1_C"/>
    <property type="match status" value="1"/>
</dbReference>
<keyword evidence="5" id="KW-0539">Nucleus</keyword>
<dbReference type="InterPro" id="IPR001494">
    <property type="entry name" value="Importin-beta_N"/>
</dbReference>
<evidence type="ECO:0000313" key="8">
    <source>
        <dbReference type="EMBL" id="ULT86659.1"/>
    </source>
</evidence>
<dbReference type="SUPFAM" id="SSF48371">
    <property type="entry name" value="ARM repeat"/>
    <property type="match status" value="1"/>
</dbReference>
<dbReference type="PROSITE" id="PS50166">
    <property type="entry name" value="IMPORTIN_B_NT"/>
    <property type="match status" value="1"/>
</dbReference>
<dbReference type="GO" id="GO:0005049">
    <property type="term" value="F:nuclear export signal receptor activity"/>
    <property type="evidence" value="ECO:0007669"/>
    <property type="project" value="InterPro"/>
</dbReference>
<dbReference type="GO" id="GO:0006611">
    <property type="term" value="P:protein export from nucleus"/>
    <property type="evidence" value="ECO:0007669"/>
    <property type="project" value="InterPro"/>
</dbReference>
<dbReference type="InterPro" id="IPR045065">
    <property type="entry name" value="XPO1/5"/>
</dbReference>
<keyword evidence="4" id="KW-0653">Protein transport</keyword>
<evidence type="ECO:0000256" key="1">
    <source>
        <dbReference type="ARBA" id="ARBA00004123"/>
    </source>
</evidence>
<dbReference type="InterPro" id="IPR041235">
    <property type="entry name" value="Exp1_repeat_2"/>
</dbReference>
<dbReference type="Pfam" id="PF18787">
    <property type="entry name" value="CRM1_repeat_3"/>
    <property type="match status" value="1"/>
</dbReference>
<dbReference type="PANTHER" id="PTHR11223">
    <property type="entry name" value="EXPORTIN 1/5"/>
    <property type="match status" value="1"/>
</dbReference>